<organism evidence="1 2">
    <name type="scientific">Haloquadratum walsbyi J07HQW2</name>
    <dbReference type="NCBI Taxonomy" id="1238425"/>
    <lineage>
        <taxon>Archaea</taxon>
        <taxon>Methanobacteriati</taxon>
        <taxon>Methanobacteriota</taxon>
        <taxon>Stenosarchaea group</taxon>
        <taxon>Halobacteria</taxon>
        <taxon>Halobacteriales</taxon>
        <taxon>Haloferacaceae</taxon>
        <taxon>Haloquadratum</taxon>
    </lineage>
</organism>
<evidence type="ECO:0000313" key="2">
    <source>
        <dbReference type="Proteomes" id="UP000030710"/>
    </source>
</evidence>
<proteinExistence type="predicted"/>
<evidence type="ECO:0000313" key="1">
    <source>
        <dbReference type="EMBL" id="ERG94013.1"/>
    </source>
</evidence>
<dbReference type="Proteomes" id="UP000030710">
    <property type="component" value="Unassembled WGS sequence"/>
</dbReference>
<accession>U1NBJ7</accession>
<feature type="non-terminal residue" evidence="1">
    <location>
        <position position="96"/>
    </location>
</feature>
<dbReference type="EMBL" id="KE356561">
    <property type="protein sequence ID" value="ERG94013.1"/>
    <property type="molecule type" value="Genomic_DNA"/>
</dbReference>
<dbReference type="HOGENOM" id="CLU_2364352_0_0_2"/>
<dbReference type="eggNOG" id="arCOG04816">
    <property type="taxonomic scope" value="Archaea"/>
</dbReference>
<dbReference type="AlphaFoldDB" id="U1NBJ7"/>
<reference evidence="1 2" key="1">
    <citation type="journal article" date="2013" name="PLoS ONE">
        <title>Assembly-driven community genomics of a hypersaline microbial ecosystem.</title>
        <authorList>
            <person name="Podell S."/>
            <person name="Ugalde J.A."/>
            <person name="Narasingarao P."/>
            <person name="Banfield J.F."/>
            <person name="Heidelberg K.B."/>
            <person name="Allen E.E."/>
        </authorList>
    </citation>
    <scope>NUCLEOTIDE SEQUENCE [LARGE SCALE GENOMIC DNA]</scope>
    <source>
        <strain evidence="2">J07HQW2</strain>
    </source>
</reference>
<sequence>MINDALSAYESFDGPIFVFDRKGGTMATEYKRAHFKNFSTLDDVVHIPSVPGPGDEVLAFLYFDIRPQLAAGVSRTVAVQAKVDRYNELLVHVLGR</sequence>
<protein>
    <submittedName>
        <fullName evidence="1">Uncharacterized protein</fullName>
    </submittedName>
</protein>
<dbReference type="STRING" id="1238425.J07HQW2_00447"/>
<gene>
    <name evidence="1" type="ORF">J07HQW2_00447</name>
</gene>
<name>U1NBJ7_9EURY</name>
<dbReference type="RefSeq" id="WP_021053507.1">
    <property type="nucleotide sequence ID" value="NZ_KE356561.1"/>
</dbReference>